<dbReference type="SMART" id="SM00422">
    <property type="entry name" value="HTH_MERR"/>
    <property type="match status" value="1"/>
</dbReference>
<name>A0ABQ2MCA9_9MICC</name>
<dbReference type="CDD" id="cd00592">
    <property type="entry name" value="HTH_MerR-like"/>
    <property type="match status" value="1"/>
</dbReference>
<reference evidence="4" key="1">
    <citation type="journal article" date="2019" name="Int. J. Syst. Evol. Microbiol.">
        <title>The Global Catalogue of Microorganisms (GCM) 10K type strain sequencing project: providing services to taxonomists for standard genome sequencing and annotation.</title>
        <authorList>
            <consortium name="The Broad Institute Genomics Platform"/>
            <consortium name="The Broad Institute Genome Sequencing Center for Infectious Disease"/>
            <person name="Wu L."/>
            <person name="Ma J."/>
        </authorList>
    </citation>
    <scope>NUCLEOTIDE SEQUENCE [LARGE SCALE GENOMIC DNA]</scope>
    <source>
        <strain evidence="4">CGMCC 1.7064</strain>
    </source>
</reference>
<keyword evidence="1" id="KW-0238">DNA-binding</keyword>
<dbReference type="RefSeq" id="WP_188807255.1">
    <property type="nucleotide sequence ID" value="NZ_BAAAOU010000013.1"/>
</dbReference>
<gene>
    <name evidence="3" type="ORF">GCM10010977_32980</name>
</gene>
<dbReference type="InterPro" id="IPR047057">
    <property type="entry name" value="MerR_fam"/>
</dbReference>
<dbReference type="Gene3D" id="1.10.1660.10">
    <property type="match status" value="1"/>
</dbReference>
<organism evidence="3 4">
    <name type="scientific">Citricoccus zhacaiensis</name>
    <dbReference type="NCBI Taxonomy" id="489142"/>
    <lineage>
        <taxon>Bacteria</taxon>
        <taxon>Bacillati</taxon>
        <taxon>Actinomycetota</taxon>
        <taxon>Actinomycetes</taxon>
        <taxon>Micrococcales</taxon>
        <taxon>Micrococcaceae</taxon>
        <taxon>Citricoccus</taxon>
    </lineage>
</organism>
<comment type="caution">
    <text evidence="3">The sequence shown here is derived from an EMBL/GenBank/DDBJ whole genome shotgun (WGS) entry which is preliminary data.</text>
</comment>
<evidence type="ECO:0000313" key="4">
    <source>
        <dbReference type="Proteomes" id="UP000642509"/>
    </source>
</evidence>
<keyword evidence="4" id="KW-1185">Reference proteome</keyword>
<dbReference type="Pfam" id="PF00376">
    <property type="entry name" value="MerR"/>
    <property type="match status" value="1"/>
</dbReference>
<proteinExistence type="predicted"/>
<dbReference type="PANTHER" id="PTHR30204:SF93">
    <property type="entry name" value="HTH MERR-TYPE DOMAIN-CONTAINING PROTEIN"/>
    <property type="match status" value="1"/>
</dbReference>
<dbReference type="EMBL" id="BMLQ01000015">
    <property type="protein sequence ID" value="GGO49940.1"/>
    <property type="molecule type" value="Genomic_DNA"/>
</dbReference>
<sequence length="256" mass="28154">MQSAELASLAGVTVRTLRHYHQIGILPEPERAANGYRRYGVHDLIRVLKIRRLIAVGVPLEETPRLLDEPLAGGSLEADALLDRLEAELMSQEVRIAAQRAVIRRLRGESGAPDIPPELGRFLRAISGIAPSREMERIDRDQTVLLAHLVGESGLPQLVGFLERLSAPDVLPTLTDVASRFYHLGQHTSEAQLDEFVEDLVTSLDPVLRSLAEEDFALDLSNATSLLAEYSATTLAPMQQRALAKIGERLDTSSEN</sequence>
<protein>
    <submittedName>
        <fullName evidence="3">MerR family transcriptional regulator</fullName>
    </submittedName>
</protein>
<dbReference type="PRINTS" id="PR00040">
    <property type="entry name" value="HTHMERR"/>
</dbReference>
<dbReference type="InterPro" id="IPR009061">
    <property type="entry name" value="DNA-bd_dom_put_sf"/>
</dbReference>
<feature type="domain" description="HTH merR-type" evidence="2">
    <location>
        <begin position="1"/>
        <end position="69"/>
    </location>
</feature>
<evidence type="ECO:0000259" key="2">
    <source>
        <dbReference type="PROSITE" id="PS50937"/>
    </source>
</evidence>
<evidence type="ECO:0000256" key="1">
    <source>
        <dbReference type="ARBA" id="ARBA00023125"/>
    </source>
</evidence>
<dbReference type="Proteomes" id="UP000642509">
    <property type="component" value="Unassembled WGS sequence"/>
</dbReference>
<dbReference type="PANTHER" id="PTHR30204">
    <property type="entry name" value="REDOX-CYCLING DRUG-SENSING TRANSCRIPTIONAL ACTIVATOR SOXR"/>
    <property type="match status" value="1"/>
</dbReference>
<dbReference type="SUPFAM" id="SSF46955">
    <property type="entry name" value="Putative DNA-binding domain"/>
    <property type="match status" value="1"/>
</dbReference>
<dbReference type="InterPro" id="IPR000551">
    <property type="entry name" value="MerR-type_HTH_dom"/>
</dbReference>
<evidence type="ECO:0000313" key="3">
    <source>
        <dbReference type="EMBL" id="GGO49940.1"/>
    </source>
</evidence>
<accession>A0ABQ2MCA9</accession>
<dbReference type="PROSITE" id="PS50937">
    <property type="entry name" value="HTH_MERR_2"/>
    <property type="match status" value="1"/>
</dbReference>